<name>Q9FX23_ARATH</name>
<gene>
    <name evidence="6" type="primary">F12G12.3</name>
</gene>
<dbReference type="CDD" id="cd02569">
    <property type="entry name" value="PseudoU_synth_ScPus3"/>
    <property type="match status" value="1"/>
</dbReference>
<evidence type="ECO:0000256" key="1">
    <source>
        <dbReference type="ARBA" id="ARBA00009375"/>
    </source>
</evidence>
<reference key="1">
    <citation type="journal article" date="2000" name="Nature">
        <title>Sequence and analysis of chromosome 1 of the plant Arabidopsis thaliana.</title>
        <authorList>
            <person name="Theologis A."/>
            <person name="Ecker J.R."/>
            <person name="Palm C.J."/>
            <person name="Federspiel N.A."/>
            <person name="Kaul S."/>
            <person name="White O."/>
            <person name="Alonso J."/>
            <person name="Altafi H."/>
            <person name="Araujo R."/>
            <person name="Bowman C.L."/>
            <person name="Brooks S.Y."/>
            <person name="Buehler E."/>
            <person name="Chan A."/>
            <person name="Chao Q."/>
            <person name="Chen H."/>
            <person name="Cheuk R.F."/>
            <person name="Chin C.W."/>
            <person name="Chung M.K."/>
            <person name="Conn L."/>
            <person name="Conway A.B."/>
            <person name="Conway A.R."/>
            <person name="Creasy T.H."/>
            <person name="Dewar K."/>
            <person name="Dunn P."/>
            <person name="Etgu P."/>
            <person name="Feldblyum T.V."/>
            <person name="Feng J."/>
            <person name="Fong B."/>
            <person name="Fujii C.Y."/>
            <person name="Gill J.E."/>
            <person name="Goldsmith A.D."/>
            <person name="Haas B."/>
            <person name="Hansen N.F."/>
            <person name="Hughes B."/>
            <person name="Huizar L."/>
            <person name="Hunter J.L."/>
            <person name="Jenkins J."/>
            <person name="Johnson-Hopson C."/>
            <person name="Khan S."/>
            <person name="Khaykin E."/>
            <person name="Kim C.J."/>
            <person name="Koo H.L."/>
            <person name="Kremenetskaia I."/>
            <person name="Kurtz D.B."/>
            <person name="Kwan A."/>
            <person name="Lam B."/>
            <person name="Langin-Hooper S."/>
            <person name="Lee A."/>
            <person name="Lee J.M."/>
            <person name="Lenz C.A."/>
            <person name="Li J.H."/>
            <person name="Li Y."/>
            <person name="Lin X."/>
            <person name="Liu S.X."/>
            <person name="Liu Z.A."/>
            <person name="Luros J.S."/>
            <person name="Maiti R."/>
            <person name="Marziali A."/>
            <person name="Militscher J."/>
            <person name="Miranda M."/>
            <person name="Nguyen M."/>
            <person name="Nierman W.C."/>
            <person name="Osborne B.I."/>
            <person name="Pai G."/>
            <person name="Peterson J."/>
            <person name="Pham P.K."/>
            <person name="Rizzo M."/>
            <person name="Rooney T."/>
            <person name="Rowley D."/>
            <person name="Sakano H."/>
            <person name="Salzberg S.L."/>
            <person name="Schwartz J.R."/>
            <person name="Shinn P."/>
            <person name="Southwick A.M."/>
            <person name="Sun H."/>
            <person name="Tallon L.J."/>
            <person name="Tambunga G."/>
            <person name="Toriumi M.J."/>
            <person name="Town C.D."/>
            <person name="Utterback T."/>
            <person name="Van Aken S."/>
            <person name="Vaysberg M."/>
            <person name="Vysotskaia V.S."/>
            <person name="Walker M."/>
            <person name="Wu D."/>
            <person name="Yu G."/>
            <person name="Fraser C.M."/>
            <person name="Venter J.C."/>
            <person name="Davis R.W."/>
        </authorList>
    </citation>
    <scope>NUCLEOTIDE SEQUENCE [LARGE SCALE GENOMIC DNA]</scope>
    <source>
        <strain>cv. Columbia</strain>
    </source>
</reference>
<dbReference type="GO" id="GO:0001522">
    <property type="term" value="P:pseudouridine synthesis"/>
    <property type="evidence" value="ECO:0007669"/>
    <property type="project" value="InterPro"/>
</dbReference>
<dbReference type="GO" id="GO:0008033">
    <property type="term" value="P:tRNA processing"/>
    <property type="evidence" value="ECO:0007669"/>
    <property type="project" value="UniProtKB-KW"/>
</dbReference>
<feature type="coiled-coil region" evidence="4">
    <location>
        <begin position="25"/>
        <end position="52"/>
    </location>
</feature>
<accession>Q9FX23</accession>
<evidence type="ECO:0000256" key="4">
    <source>
        <dbReference type="SAM" id="Coils"/>
    </source>
</evidence>
<dbReference type="FunFam" id="3.30.70.660:FF:000010">
    <property type="entry name" value="tRNA pseudouridine synthase"/>
    <property type="match status" value="1"/>
</dbReference>
<dbReference type="InterPro" id="IPR020095">
    <property type="entry name" value="PsdUridine_synth_TruA_C"/>
</dbReference>
<reference evidence="6" key="2">
    <citation type="submission" date="2000-09" db="EMBL/GenBank/DDBJ databases">
        <authorList>
            <person name="Federspiel N.A."/>
            <person name="Palm C.J."/>
            <person name="Conway A.B."/>
            <person name="Conn L."/>
            <person name="Hansen N.F."/>
            <person name="Altafi H."/>
            <person name="Nguyen M."/>
            <person name="Lam B."/>
            <person name="Southwick A."/>
            <person name="Miranda M."/>
            <person name="Brooks S."/>
            <person name="Buehler E."/>
            <person name="Chao Q."/>
            <person name="Chin C."/>
            <person name="Chiou J."/>
            <person name="Choi E."/>
            <person name="Gonzalez A."/>
            <person name="Howng B."/>
            <person name="Johnson-Hopson C."/>
            <person name="Khan S."/>
            <person name="Kim C."/>
            <person name="Koo T."/>
            <person name="Lee J.M."/>
            <person name="Lenz C."/>
            <person name="Liu A."/>
            <person name="Liu S."/>
            <person name="Mukharsky N."/>
            <person name="Pham P."/>
            <person name="Sakano H."/>
            <person name="Shinn P."/>
            <person name="Toriumi M."/>
            <person name="Vaysberg M."/>
            <person name="Yu G."/>
            <person name="Ecker J."/>
            <person name="Theologis A."/>
            <person name="Davis R.W."/>
        </authorList>
    </citation>
    <scope>NUCLEOTIDE SEQUENCE</scope>
</reference>
<comment type="similarity">
    <text evidence="1">Belongs to the tRNA pseudouridine synthase TruA family.</text>
</comment>
<keyword evidence="3" id="KW-0413">Isomerase</keyword>
<dbReference type="InterPro" id="IPR020097">
    <property type="entry name" value="PsdUridine_synth_TruA_a/b_dom"/>
</dbReference>
<dbReference type="AlphaFoldDB" id="Q9FX23"/>
<dbReference type="InterPro" id="IPR001406">
    <property type="entry name" value="PsdUridine_synth_TruA"/>
</dbReference>
<dbReference type="PIR" id="F86465">
    <property type="entry name" value="F86465"/>
</dbReference>
<dbReference type="InterPro" id="IPR020103">
    <property type="entry name" value="PsdUridine_synth_cat_dom_sf"/>
</dbReference>
<sequence length="442" mass="50707">MTISDAKSDPGGDDRDSEIAKETELVFLRNRVKELEVENAKLLSQVSSCQCQQMEVKHDRSLSDSSSLVRRRRVRKGDKNSIPSHLISKRYVALKIMYFGKRFYGFSAEAQMEPSIESEVFKALERTRLLVGDKKDSCYSRCGRTDKGVSSTGQFKNQFLIVLMFFQNPVMGAFPNVYKVIALFLRSRLKSPPGDSKAQVNGRTGERPEYDYVRVLNRALPDDIRVIGWSPAPIDFHARFSCYAREYKYFFWRQNLNLSAMDFAGKKFIGEHDFRNFCKMDVANVHCYTRRVTFFEVSPCQNSHEGDQLCTFTMRGSAFLWHQIRCMVAVLFMIGQGVESVDVIDTLLDTKKTPRKPQYLLASEIPLVLRTCEFENVDFICSPGAAESLRSHFKNESLTYQLESVIYQEALRNCLPLSNNASYEERTAKLKPRKEETLACVV</sequence>
<dbReference type="PANTHER" id="PTHR11142:SF5">
    <property type="entry name" value="TRNA PSEUDOURIDINE(38_39) SYNTHASE"/>
    <property type="match status" value="1"/>
</dbReference>
<evidence type="ECO:0000256" key="3">
    <source>
        <dbReference type="ARBA" id="ARBA00023235"/>
    </source>
</evidence>
<dbReference type="Gene3D" id="3.30.70.660">
    <property type="entry name" value="Pseudouridine synthase I, catalytic domain, C-terminal subdomain"/>
    <property type="match status" value="1"/>
</dbReference>
<dbReference type="HAMAP" id="MF_00171">
    <property type="entry name" value="TruA"/>
    <property type="match status" value="1"/>
</dbReference>
<dbReference type="GO" id="GO:0009982">
    <property type="term" value="F:pseudouridine synthase activity"/>
    <property type="evidence" value="ECO:0007669"/>
    <property type="project" value="InterPro"/>
</dbReference>
<dbReference type="ExpressionAtlas" id="Q9FX23">
    <property type="expression patterns" value="baseline and differential"/>
</dbReference>
<keyword evidence="4" id="KW-0175">Coiled coil</keyword>
<evidence type="ECO:0000259" key="5">
    <source>
        <dbReference type="Pfam" id="PF01416"/>
    </source>
</evidence>
<dbReference type="EMBL" id="AC015446">
    <property type="protein sequence ID" value="AAG12521.1"/>
    <property type="molecule type" value="Genomic_DNA"/>
</dbReference>
<dbReference type="InterPro" id="IPR020094">
    <property type="entry name" value="TruA/RsuA/RluB/E/F_N"/>
</dbReference>
<keyword evidence="2" id="KW-0819">tRNA processing</keyword>
<dbReference type="PANTHER" id="PTHR11142">
    <property type="entry name" value="PSEUDOURIDYLATE SYNTHASE"/>
    <property type="match status" value="1"/>
</dbReference>
<protein>
    <submittedName>
        <fullName evidence="6">F12G12.3 protein</fullName>
    </submittedName>
</protein>
<dbReference type="InterPro" id="IPR041707">
    <property type="entry name" value="Pus3-like"/>
</dbReference>
<dbReference type="SUPFAM" id="SSF55120">
    <property type="entry name" value="Pseudouridine synthase"/>
    <property type="match status" value="1"/>
</dbReference>
<feature type="domain" description="Pseudouridine synthase I TruA alpha/beta" evidence="5">
    <location>
        <begin position="266"/>
        <end position="375"/>
    </location>
</feature>
<dbReference type="Pfam" id="PF01416">
    <property type="entry name" value="PseudoU_synth_1"/>
    <property type="match status" value="1"/>
</dbReference>
<dbReference type="GO" id="GO:0003723">
    <property type="term" value="F:RNA binding"/>
    <property type="evidence" value="ECO:0007669"/>
    <property type="project" value="InterPro"/>
</dbReference>
<organism evidence="6">
    <name type="scientific">Arabidopsis thaliana</name>
    <name type="common">Mouse-ear cress</name>
    <dbReference type="NCBI Taxonomy" id="3702"/>
    <lineage>
        <taxon>Eukaryota</taxon>
        <taxon>Viridiplantae</taxon>
        <taxon>Streptophyta</taxon>
        <taxon>Embryophyta</taxon>
        <taxon>Tracheophyta</taxon>
        <taxon>Spermatophyta</taxon>
        <taxon>Magnoliopsida</taxon>
        <taxon>eudicotyledons</taxon>
        <taxon>Gunneridae</taxon>
        <taxon>Pentapetalae</taxon>
        <taxon>rosids</taxon>
        <taxon>malvids</taxon>
        <taxon>Brassicales</taxon>
        <taxon>Brassicaceae</taxon>
        <taxon>Camelineae</taxon>
        <taxon>Arabidopsis</taxon>
    </lineage>
</organism>
<evidence type="ECO:0000256" key="2">
    <source>
        <dbReference type="ARBA" id="ARBA00022694"/>
    </source>
</evidence>
<dbReference type="Gene3D" id="3.30.70.580">
    <property type="entry name" value="Pseudouridine synthase I, catalytic domain, N-terminal subdomain"/>
    <property type="match status" value="1"/>
</dbReference>
<evidence type="ECO:0000313" key="6">
    <source>
        <dbReference type="EMBL" id="AAG12521.1"/>
    </source>
</evidence>
<proteinExistence type="inferred from homology"/>